<keyword evidence="10 21" id="KW-1133">Transmembrane helix</keyword>
<dbReference type="InterPro" id="IPR031649">
    <property type="entry name" value="GPHH_dom"/>
</dbReference>
<feature type="transmembrane region" description="Helical" evidence="21">
    <location>
        <begin position="132"/>
        <end position="149"/>
    </location>
</feature>
<evidence type="ECO:0000256" key="9">
    <source>
        <dbReference type="ARBA" id="ARBA00022882"/>
    </source>
</evidence>
<evidence type="ECO:0000256" key="17">
    <source>
        <dbReference type="PIRSR" id="PIRSR602077-1"/>
    </source>
</evidence>
<gene>
    <name evidence="23" type="primary">CACNA1F</name>
    <name evidence="23" type="synonym">cacna1fb</name>
</gene>
<evidence type="ECO:0000256" key="14">
    <source>
        <dbReference type="ARBA" id="ARBA00023180"/>
    </source>
</evidence>
<feature type="transmembrane region" description="Helical" evidence="21">
    <location>
        <begin position="290"/>
        <end position="311"/>
    </location>
</feature>
<feature type="compositionally biased region" description="Basic residues" evidence="20">
    <location>
        <begin position="17"/>
        <end position="26"/>
    </location>
</feature>
<feature type="transmembrane region" description="Helical" evidence="21">
    <location>
        <begin position="1239"/>
        <end position="1263"/>
    </location>
</feature>
<dbReference type="FunFam" id="1.20.120.350:FF:000001">
    <property type="entry name" value="Voltage-dependent L-type calcium channel subunit alpha"/>
    <property type="match status" value="1"/>
</dbReference>
<feature type="domain" description="Voltage-dependent calcium channel alpha-1 subunit IQ" evidence="22">
    <location>
        <begin position="1397"/>
        <end position="1431"/>
    </location>
</feature>
<dbReference type="GO" id="GO:0008331">
    <property type="term" value="F:high voltage-gated calcium channel activity"/>
    <property type="evidence" value="ECO:0007669"/>
    <property type="project" value="TreeGrafter"/>
</dbReference>
<evidence type="ECO:0000256" key="1">
    <source>
        <dbReference type="ARBA" id="ARBA00004141"/>
    </source>
</evidence>
<dbReference type="Gene3D" id="1.20.120.350">
    <property type="entry name" value="Voltage-gated potassium channels. Chain C"/>
    <property type="match status" value="4"/>
</dbReference>
<feature type="transmembrane region" description="Helical" evidence="21">
    <location>
        <begin position="1148"/>
        <end position="1166"/>
    </location>
</feature>
<dbReference type="InterPro" id="IPR027359">
    <property type="entry name" value="Volt_channel_dom_sf"/>
</dbReference>
<keyword evidence="6 17" id="KW-0479">Metal-binding</keyword>
<evidence type="ECO:0000256" key="4">
    <source>
        <dbReference type="ARBA" id="ARBA00022673"/>
    </source>
</evidence>
<feature type="binding site" evidence="17">
    <location>
        <position position="902"/>
    </location>
    <ligand>
        <name>Ca(2+)</name>
        <dbReference type="ChEBI" id="CHEBI:29108"/>
    </ligand>
</feature>
<dbReference type="PANTHER" id="PTHR45628">
    <property type="entry name" value="VOLTAGE-DEPENDENT CALCIUM CHANNEL TYPE A SUBUNIT ALPHA-1"/>
    <property type="match status" value="1"/>
</dbReference>
<dbReference type="PRINTS" id="PR01630">
    <property type="entry name" value="LVDCCALPHA1"/>
</dbReference>
<feature type="glycosylation site" description="N-linked (GlcNAc...) asparagine" evidence="18">
    <location>
        <position position="269"/>
    </location>
</feature>
<keyword evidence="24" id="KW-1185">Reference proteome</keyword>
<keyword evidence="5 21" id="KW-0812">Transmembrane</keyword>
<comment type="similarity">
    <text evidence="19">Belongs to the calcium channel alpha-1 subunit (TC 1.A.1.11) family.</text>
</comment>
<dbReference type="PRINTS" id="PR00167">
    <property type="entry name" value="CACHANNEL"/>
</dbReference>
<feature type="transmembrane region" description="Helical" evidence="21">
    <location>
        <begin position="62"/>
        <end position="81"/>
    </location>
</feature>
<feature type="transmembrane region" description="Helical" evidence="21">
    <location>
        <begin position="1034"/>
        <end position="1055"/>
    </location>
</feature>
<dbReference type="FunFam" id="1.20.120.350:FF:000006">
    <property type="entry name" value="Voltage-dependent L-type calcium channel subunit alpha"/>
    <property type="match status" value="1"/>
</dbReference>
<comment type="subcellular location">
    <subcellularLocation>
        <location evidence="1 19">Membrane</location>
        <topology evidence="1 19">Multi-pass membrane protein</topology>
    </subcellularLocation>
</comment>
<dbReference type="SMART" id="SM01062">
    <property type="entry name" value="Ca_chan_IQ"/>
    <property type="match status" value="1"/>
</dbReference>
<evidence type="ECO:0000256" key="15">
    <source>
        <dbReference type="ARBA" id="ARBA00023303"/>
    </source>
</evidence>
<feature type="binding site" evidence="17">
    <location>
        <position position="304"/>
    </location>
    <ligand>
        <name>Ca(2+)</name>
        <dbReference type="ChEBI" id="CHEBI:29108"/>
    </ligand>
</feature>
<dbReference type="Pfam" id="PF16885">
    <property type="entry name" value="CAC1F_C"/>
    <property type="match status" value="1"/>
</dbReference>
<evidence type="ECO:0000256" key="19">
    <source>
        <dbReference type="RuleBase" id="RU003808"/>
    </source>
</evidence>
<dbReference type="FunFam" id="1.20.120.350:FF:000020">
    <property type="entry name" value="Voltage-dependent L-type calcium channel subunit alpha"/>
    <property type="match status" value="1"/>
</dbReference>
<dbReference type="InterPro" id="IPR005446">
    <property type="entry name" value="VDCC_L_a1su"/>
</dbReference>
<sequence length="1743" mass="197564">MTRTDTLHSTTSSTGTQRKRGQHAKKQVQGTNQVQRAPRALYCLKLNNPIRRAALHIVEWKPFDIFILLAIFANCVALGVSKPFPEDDSNSTNHDLEQVEYVFLIIFTVETFLKILAYGLVMHPSSYIRNGWNLLDFVIVIVGLFSVVLETMTHKSSGEQATTHHMPGKPGGLDVKALRAFRVLRPLRLVSGVPSLQIVLNSIMKAMVPLLHIALLVLFVIIIYAIIGLELFIGRMHRTCYYIGTGTIEHTDDPVPCAFAGHGRQCIINGSECRGRWDGPNGGITNFDNFFFAMLTVFQCITMEGWTDVLYWMNDAIGFELPWVYFVSLVIFGSFFVLNLVLGVLSGSFSKEREKAKARGDFQKLREKQQMEEDLCGYMDWITQAEDMDELDEDGNPRPSLGDLADKKRGKFGWFSHSNETHGETHMQARLCLHHIREFLDRTLRRWNRVCRRNCRTAVKSVTFYWLVLLLVFLNTSLSASEHYNQPDWLTQVQDIANKVLLSLFTVEMLLKMYSLGLAHYFVAFFNRFDCFVVCGGIVETILVELEIMPPLGISVLRCVRLLRIFKVTRHWTALSNLVASLLNSMKSIASLLLLLFLFLIIFALLGMQLFGGKFNFDETQTKRSTFDAFPQALLTCFQILTGEDWNMVMYDGIMAYGGPVIRVACHTLIHHHIFTNLILVFIILSSCSLAAEDPIRAHSFRNNILGYADYAFTSIFTVEILLKMTVHGAFLHQGSFCRNWFNLLDLLVVSVSLVSFFLHSSAISVVKILRVLRVLRPLRAINRAKGLKATTRHCAVLFLRYSLTLCLFVFVTQTIGNIMIVTTLLQFMFACIGVQLFKGKFYRCTDEAKHTPEQCKGTFVVYKDGDVSHPMVRERIWMNSDFNFDNVLMGMMALFTVSTFEGWPALLYKAIDANGENSGPIYNYRVEISIFFIVYIIIIAFFMMNIFVGFVIITFREQGEQEYKNCELDKNQRQCVEYALKAQPLKLYIPKNPVQYKFWSIINSTGFEYVMFVLILLNTVTLAIQHYEQSKTFSYIMDILNMVFTGLFTLEMLLKLASFTKCCFSFFQHYFVDAWNSFDALIVVGSVVDIVVTEFSVSTCDVSSGEDSSRVSITFFRLFRVMRLVKLLSKGEGIRTLLWTFIKSLQALPYVALLIAMIFFIYAVIGMQTFGKIAMQDYTQINRNNNFQTFPQAVLLLFRCATGEAWQEIMLASLPGKRCDPESDYEPGEEFSCGSNFAIVYFISFFMLCAFLIINLFVAVIMDNFDYLTRDWSILGPHHLDEFKRIWSEYDPEAKGRIKHLDVVALLRRIQPPLGFGKLCPHRVACKRLVAMNMPLNADGMVTFNATLFALVRTALKIKTEGNPEQENEELRVIIKKIWKRMKPKLLDEVIPPHEEEEVTVGKFYATFLIQDYFRKFRRRKEKGDLTGENDSPNPSAVQVCLLIHFLCVFADIILMSLLCTETITMATPPIPTVAMVTATARGGGQPEDAYFLPHPQVRQCPRILSAAYLHHHTSYEFFCSSGRKPSFNIQCLRRQGSSDDLPIPGTYHPTSPPRHTRTQVKHTASTHTHTNLSSSVKSNTLLSSANVQQLRVSSLLRSLHGGLLGILGEPCLNVSCDCVAAPPPYRAYTTLRVPSHLGAPFTEKRGSADSLVEAVLISEGLGLYARDPKFVAFAKREIADACHMTVDEMESAASDLLGSGSHSFLSNAASDHAALYSDEEPIRTGHDEDELADEMTCVTSF</sequence>
<dbReference type="Pfam" id="PF08763">
    <property type="entry name" value="Ca_chan_IQ"/>
    <property type="match status" value="1"/>
</dbReference>
<dbReference type="Pfam" id="PF16905">
    <property type="entry name" value="GPHH"/>
    <property type="match status" value="1"/>
</dbReference>
<evidence type="ECO:0000256" key="2">
    <source>
        <dbReference type="ARBA" id="ARBA00022448"/>
    </source>
</evidence>
<evidence type="ECO:0000256" key="8">
    <source>
        <dbReference type="ARBA" id="ARBA00022837"/>
    </source>
</evidence>
<dbReference type="Gene3D" id="6.10.250.2180">
    <property type="match status" value="1"/>
</dbReference>
<feature type="transmembrane region" description="Helical" evidence="21">
    <location>
        <begin position="929"/>
        <end position="956"/>
    </location>
</feature>
<proteinExistence type="inferred from homology"/>
<feature type="region of interest" description="Disordered" evidence="20">
    <location>
        <begin position="1540"/>
        <end position="1559"/>
    </location>
</feature>
<dbReference type="Ensembl" id="ENSONIT00000047683.1">
    <property type="protein sequence ID" value="ENSONIP00000059389.1"/>
    <property type="gene ID" value="ENSONIG00000000861.2"/>
</dbReference>
<organism evidence="23 24">
    <name type="scientific">Oreochromis niloticus</name>
    <name type="common">Nile tilapia</name>
    <name type="synonym">Tilapia nilotica</name>
    <dbReference type="NCBI Taxonomy" id="8128"/>
    <lineage>
        <taxon>Eukaryota</taxon>
        <taxon>Metazoa</taxon>
        <taxon>Chordata</taxon>
        <taxon>Craniata</taxon>
        <taxon>Vertebrata</taxon>
        <taxon>Euteleostomi</taxon>
        <taxon>Actinopterygii</taxon>
        <taxon>Neopterygii</taxon>
        <taxon>Teleostei</taxon>
        <taxon>Neoteleostei</taxon>
        <taxon>Acanthomorphata</taxon>
        <taxon>Ovalentaria</taxon>
        <taxon>Cichlomorphae</taxon>
        <taxon>Cichliformes</taxon>
        <taxon>Cichlidae</taxon>
        <taxon>African cichlids</taxon>
        <taxon>Pseudocrenilabrinae</taxon>
        <taxon>Oreochromini</taxon>
        <taxon>Oreochromis</taxon>
    </lineage>
</organism>
<dbReference type="GO" id="GO:0046872">
    <property type="term" value="F:metal ion binding"/>
    <property type="evidence" value="ECO:0007669"/>
    <property type="project" value="UniProtKB-KW"/>
</dbReference>
<evidence type="ECO:0000256" key="5">
    <source>
        <dbReference type="ARBA" id="ARBA00022692"/>
    </source>
</evidence>
<keyword evidence="3 19" id="KW-0109">Calcium transport</keyword>
<reference evidence="23" key="3">
    <citation type="submission" date="2025-09" db="UniProtKB">
        <authorList>
            <consortium name="Ensembl"/>
        </authorList>
    </citation>
    <scope>IDENTIFICATION</scope>
</reference>
<keyword evidence="4 19" id="KW-0107">Calcium channel</keyword>
<feature type="transmembrane region" description="Helical" evidence="21">
    <location>
        <begin position="747"/>
        <end position="773"/>
    </location>
</feature>
<feature type="transmembrane region" description="Helical" evidence="21">
    <location>
        <begin position="1008"/>
        <end position="1028"/>
    </location>
</feature>
<keyword evidence="14 18" id="KW-0325">Glycoprotein</keyword>
<dbReference type="Gene3D" id="6.10.250.2500">
    <property type="match status" value="1"/>
</dbReference>
<evidence type="ECO:0000256" key="6">
    <source>
        <dbReference type="ARBA" id="ARBA00022723"/>
    </source>
</evidence>
<evidence type="ECO:0000256" key="13">
    <source>
        <dbReference type="ARBA" id="ARBA00023157"/>
    </source>
</evidence>
<dbReference type="Gene3D" id="1.10.287.70">
    <property type="match status" value="3"/>
</dbReference>
<dbReference type="InterPro" id="IPR005821">
    <property type="entry name" value="Ion_trans_dom"/>
</dbReference>
<keyword evidence="9 19" id="KW-0851">Voltage-gated channel</keyword>
<feature type="binding site" evidence="17">
    <location>
        <position position="644"/>
    </location>
    <ligand>
        <name>Ca(2+)</name>
        <dbReference type="ChEBI" id="CHEBI:29108"/>
    </ligand>
</feature>
<dbReference type="InterPro" id="IPR014873">
    <property type="entry name" value="VDCC_a1su_IQ"/>
</dbReference>
<keyword evidence="11" id="KW-0406">Ion transport</keyword>
<keyword evidence="15" id="KW-0407">Ion channel</keyword>
<feature type="transmembrane region" description="Helical" evidence="21">
    <location>
        <begin position="500"/>
        <end position="523"/>
    </location>
</feature>
<dbReference type="Proteomes" id="UP000005207">
    <property type="component" value="Linkage group LG20"/>
</dbReference>
<evidence type="ECO:0000256" key="20">
    <source>
        <dbReference type="SAM" id="MobiDB-lite"/>
    </source>
</evidence>
<accession>A0A669DFI5</accession>
<evidence type="ECO:0000256" key="3">
    <source>
        <dbReference type="ARBA" id="ARBA00022568"/>
    </source>
</evidence>
<keyword evidence="7" id="KW-0677">Repeat</keyword>
<keyword evidence="13" id="KW-1015">Disulfide bond</keyword>
<dbReference type="SUPFAM" id="SSF81324">
    <property type="entry name" value="Voltage-gated potassium channels"/>
    <property type="match status" value="4"/>
</dbReference>
<feature type="compositionally biased region" description="Polar residues" evidence="20">
    <location>
        <begin position="1"/>
        <end position="16"/>
    </location>
</feature>
<keyword evidence="2" id="KW-0813">Transport</keyword>
<protein>
    <recommendedName>
        <fullName evidence="19">Voltage-dependent L-type calcium channel subunit alpha</fullName>
    </recommendedName>
</protein>
<evidence type="ECO:0000256" key="18">
    <source>
        <dbReference type="PIRSR" id="PIRSR602077-3"/>
    </source>
</evidence>
<feature type="transmembrane region" description="Helical" evidence="21">
    <location>
        <begin position="323"/>
        <end position="345"/>
    </location>
</feature>
<dbReference type="FunFam" id="1.20.120.350:FF:000010">
    <property type="entry name" value="Voltage-dependent L-type calcium channel subunit alpha"/>
    <property type="match status" value="1"/>
</dbReference>
<evidence type="ECO:0000256" key="12">
    <source>
        <dbReference type="ARBA" id="ARBA00023136"/>
    </source>
</evidence>
<feature type="region of interest" description="Disordered" evidence="20">
    <location>
        <begin position="1"/>
        <end position="33"/>
    </location>
</feature>
<evidence type="ECO:0000256" key="11">
    <source>
        <dbReference type="ARBA" id="ARBA00023065"/>
    </source>
</evidence>
<evidence type="ECO:0000313" key="23">
    <source>
        <dbReference type="Ensembl" id="ENSONIP00000059389.1"/>
    </source>
</evidence>
<dbReference type="InterPro" id="IPR050599">
    <property type="entry name" value="VDCC_alpha-1_subunit"/>
</dbReference>
<keyword evidence="12 21" id="KW-0472">Membrane</keyword>
<dbReference type="FunFam" id="1.10.287.70:FF:000009">
    <property type="entry name" value="Voltage-dependent L-type calcium channel subunit alpha"/>
    <property type="match status" value="1"/>
</dbReference>
<evidence type="ECO:0000256" key="7">
    <source>
        <dbReference type="ARBA" id="ARBA00022737"/>
    </source>
</evidence>
<dbReference type="GO" id="GO:0005891">
    <property type="term" value="C:voltage-gated calcium channel complex"/>
    <property type="evidence" value="ECO:0007669"/>
    <property type="project" value="InterPro"/>
</dbReference>
<name>A0A669DFI5_ORENI</name>
<evidence type="ECO:0000259" key="22">
    <source>
        <dbReference type="SMART" id="SM01062"/>
    </source>
</evidence>
<feature type="transmembrane region" description="Helical" evidence="21">
    <location>
        <begin position="462"/>
        <end position="480"/>
    </location>
</feature>
<feature type="transmembrane region" description="Helical" evidence="21">
    <location>
        <begin position="210"/>
        <end position="233"/>
    </location>
</feature>
<comment type="catalytic activity">
    <reaction evidence="16">
        <text>Ca(2+)(in) = Ca(2+)(out)</text>
        <dbReference type="Rhea" id="RHEA:29671"/>
        <dbReference type="ChEBI" id="CHEBI:29108"/>
    </reaction>
</comment>
<comment type="function">
    <text evidence="19">Voltage-sensitive calcium channels (VSCC) mediate the entry of calcium ions into excitable cells and are also involved in a variety of calcium-dependent processes, including muscle contraction, hormone or neurotransmitter release, gene expression, cell motility, cell division and cell death.</text>
</comment>
<reference evidence="24" key="1">
    <citation type="submission" date="2012-01" db="EMBL/GenBank/DDBJ databases">
        <title>The Genome Sequence of Oreochromis niloticus (Nile Tilapia).</title>
        <authorList>
            <consortium name="Broad Institute Genome Assembly Team"/>
            <consortium name="Broad Institute Sequencing Platform"/>
            <person name="Di Palma F."/>
            <person name="Johnson J."/>
            <person name="Lander E.S."/>
            <person name="Lindblad-Toh K."/>
        </authorList>
    </citation>
    <scope>NUCLEOTIDE SEQUENCE [LARGE SCALE GENOMIC DNA]</scope>
</reference>
<feature type="transmembrane region" description="Helical" evidence="21">
    <location>
        <begin position="101"/>
        <end position="120"/>
    </location>
</feature>
<keyword evidence="8 17" id="KW-0106">Calcium</keyword>
<dbReference type="InterPro" id="IPR031688">
    <property type="entry name" value="CAC1F_C"/>
</dbReference>
<evidence type="ECO:0000256" key="10">
    <source>
        <dbReference type="ARBA" id="ARBA00022989"/>
    </source>
</evidence>
<dbReference type="InterPro" id="IPR002077">
    <property type="entry name" value="VDCCAlpha1"/>
</dbReference>
<dbReference type="GeneTree" id="ENSGT00940000159855"/>
<evidence type="ECO:0000256" key="21">
    <source>
        <dbReference type="SAM" id="Phobius"/>
    </source>
</evidence>
<evidence type="ECO:0000256" key="16">
    <source>
        <dbReference type="ARBA" id="ARBA00036634"/>
    </source>
</evidence>
<dbReference type="PANTHER" id="PTHR45628:SF2">
    <property type="entry name" value="VOLTAGE-DEPENDENT L-TYPE CALCIUM CHANNEL SUBUNIT ALPHA-1F"/>
    <property type="match status" value="1"/>
</dbReference>
<feature type="transmembrane region" description="Helical" evidence="21">
    <location>
        <begin position="705"/>
        <end position="727"/>
    </location>
</feature>
<feature type="transmembrane region" description="Helical" evidence="21">
    <location>
        <begin position="674"/>
        <end position="693"/>
    </location>
</feature>
<dbReference type="Pfam" id="PF00520">
    <property type="entry name" value="Ion_trans"/>
    <property type="match status" value="4"/>
</dbReference>
<dbReference type="GO" id="GO:0098703">
    <property type="term" value="P:calcium ion import across plasma membrane"/>
    <property type="evidence" value="ECO:0007669"/>
    <property type="project" value="TreeGrafter"/>
</dbReference>
<evidence type="ECO:0000313" key="24">
    <source>
        <dbReference type="Proteomes" id="UP000005207"/>
    </source>
</evidence>
<reference evidence="23" key="2">
    <citation type="submission" date="2025-08" db="UniProtKB">
        <authorList>
            <consortium name="Ensembl"/>
        </authorList>
    </citation>
    <scope>IDENTIFICATION</scope>
</reference>
<feature type="transmembrane region" description="Helical" evidence="21">
    <location>
        <begin position="819"/>
        <end position="838"/>
    </location>
</feature>
<dbReference type="FunFam" id="1.10.238.10:FF:000418">
    <property type="entry name" value="Voltage-dependent L-type calcium channel subunit alpha"/>
    <property type="match status" value="1"/>
</dbReference>
<feature type="transmembrane region" description="Helical" evidence="21">
    <location>
        <begin position="592"/>
        <end position="611"/>
    </location>
</feature>
<feature type="transmembrane region" description="Helical" evidence="21">
    <location>
        <begin position="794"/>
        <end position="813"/>
    </location>
</feature>